<evidence type="ECO:0000313" key="2">
    <source>
        <dbReference type="EMBL" id="QIO09732.1"/>
    </source>
</evidence>
<dbReference type="GO" id="GO:0008233">
    <property type="term" value="F:peptidase activity"/>
    <property type="evidence" value="ECO:0007669"/>
    <property type="project" value="UniProtKB-KW"/>
</dbReference>
<dbReference type="Pfam" id="PF04386">
    <property type="entry name" value="SspB"/>
    <property type="match status" value="1"/>
</dbReference>
<dbReference type="PANTHER" id="PTHR37486:SF1">
    <property type="entry name" value="STRINGENT STARVATION PROTEIN B"/>
    <property type="match status" value="1"/>
</dbReference>
<evidence type="ECO:0000256" key="1">
    <source>
        <dbReference type="SAM" id="MobiDB-lite"/>
    </source>
</evidence>
<dbReference type="Proteomes" id="UP000501939">
    <property type="component" value="Chromosome"/>
</dbReference>
<sequence>MSDQELNLSPTRPYLARAIYEWICDNNLTPYLMVDATKPYTDVPTQFVQDGQIVLNIVPHAVHKLHMSNDAITFSARFGGLSTDIYVPFNAVLGLYAKENGQGLFFDPDEYSNAQDEQNTLESKQKETQQTEPVKKKPSLRILD</sequence>
<dbReference type="EMBL" id="CP049916">
    <property type="protein sequence ID" value="QIO09732.1"/>
    <property type="molecule type" value="Genomic_DNA"/>
</dbReference>
<keyword evidence="2" id="KW-0378">Hydrolase</keyword>
<evidence type="ECO:0000313" key="3">
    <source>
        <dbReference type="Proteomes" id="UP000501939"/>
    </source>
</evidence>
<proteinExistence type="predicted"/>
<dbReference type="AlphaFoldDB" id="A0A6G8S6F8"/>
<dbReference type="PANTHER" id="PTHR37486">
    <property type="entry name" value="STRINGENT STARVATION PROTEIN B"/>
    <property type="match status" value="1"/>
</dbReference>
<feature type="region of interest" description="Disordered" evidence="1">
    <location>
        <begin position="107"/>
        <end position="144"/>
    </location>
</feature>
<organism evidence="2 3">
    <name type="scientific">Acinetobacter lanii</name>
    <dbReference type="NCBI Taxonomy" id="2715163"/>
    <lineage>
        <taxon>Bacteria</taxon>
        <taxon>Pseudomonadati</taxon>
        <taxon>Pseudomonadota</taxon>
        <taxon>Gammaproteobacteria</taxon>
        <taxon>Moraxellales</taxon>
        <taxon>Moraxellaceae</taxon>
        <taxon>Acinetobacter</taxon>
    </lineage>
</organism>
<dbReference type="RefSeq" id="WP_166326404.1">
    <property type="nucleotide sequence ID" value="NZ_CP049916.1"/>
</dbReference>
<protein>
    <submittedName>
        <fullName evidence="2">ClpXP protease specificity-enhancing factor</fullName>
    </submittedName>
</protein>
<gene>
    <name evidence="2" type="ORF">G8D99_12440</name>
</gene>
<dbReference type="GO" id="GO:0006508">
    <property type="term" value="P:proteolysis"/>
    <property type="evidence" value="ECO:0007669"/>
    <property type="project" value="UniProtKB-KW"/>
</dbReference>
<dbReference type="GO" id="GO:0005840">
    <property type="term" value="C:ribosome"/>
    <property type="evidence" value="ECO:0007669"/>
    <property type="project" value="TreeGrafter"/>
</dbReference>
<keyword evidence="3" id="KW-1185">Reference proteome</keyword>
<dbReference type="GO" id="GO:0005829">
    <property type="term" value="C:cytosol"/>
    <property type="evidence" value="ECO:0007669"/>
    <property type="project" value="TreeGrafter"/>
</dbReference>
<dbReference type="KEGG" id="alj:G8D99_12440"/>
<accession>A0A6G8S6F8</accession>
<dbReference type="SUPFAM" id="SSF101738">
    <property type="entry name" value="SspB-like"/>
    <property type="match status" value="1"/>
</dbReference>
<dbReference type="PIRSF" id="PIRSF005276">
    <property type="entry name" value="SspB"/>
    <property type="match status" value="1"/>
</dbReference>
<name>A0A6G8S6F8_9GAMM</name>
<dbReference type="InterPro" id="IPR036760">
    <property type="entry name" value="SspB-like_sf"/>
</dbReference>
<dbReference type="InterPro" id="IPR007481">
    <property type="entry name" value="SspB"/>
</dbReference>
<dbReference type="NCBIfam" id="NF008770">
    <property type="entry name" value="PRK11798.2-6"/>
    <property type="match status" value="1"/>
</dbReference>
<reference evidence="2 3" key="1">
    <citation type="submission" date="2020-03" db="EMBL/GenBank/DDBJ databases">
        <authorList>
            <person name="Zhu W."/>
        </authorList>
    </citation>
    <scope>NUCLEOTIDE SEQUENCE [LARGE SCALE GENOMIC DNA]</scope>
    <source>
        <strain evidence="2 3">185</strain>
    </source>
</reference>
<dbReference type="GO" id="GO:0045732">
    <property type="term" value="P:positive regulation of protein catabolic process"/>
    <property type="evidence" value="ECO:0007669"/>
    <property type="project" value="TreeGrafter"/>
</dbReference>
<dbReference type="NCBIfam" id="NF008769">
    <property type="entry name" value="PRK11798.2-5"/>
    <property type="match status" value="1"/>
</dbReference>
<keyword evidence="2" id="KW-0645">Protease</keyword>
<dbReference type="Gene3D" id="2.30.30.220">
    <property type="entry name" value="SspB-like"/>
    <property type="match status" value="1"/>
</dbReference>
<feature type="compositionally biased region" description="Basic and acidic residues" evidence="1">
    <location>
        <begin position="123"/>
        <end position="135"/>
    </location>
</feature>
<dbReference type="NCBIfam" id="NF008763">
    <property type="entry name" value="PRK11798.1-2"/>
    <property type="match status" value="1"/>
</dbReference>
<feature type="compositionally biased region" description="Polar residues" evidence="1">
    <location>
        <begin position="112"/>
        <end position="122"/>
    </location>
</feature>